<keyword evidence="1" id="KW-0472">Membrane</keyword>
<reference evidence="2" key="2">
    <citation type="journal article" date="2021" name="PeerJ">
        <title>Extensive microbial diversity within the chicken gut microbiome revealed by metagenomics and culture.</title>
        <authorList>
            <person name="Gilroy R."/>
            <person name="Ravi A."/>
            <person name="Getino M."/>
            <person name="Pursley I."/>
            <person name="Horton D.L."/>
            <person name="Alikhan N.F."/>
            <person name="Baker D."/>
            <person name="Gharbi K."/>
            <person name="Hall N."/>
            <person name="Watson M."/>
            <person name="Adriaenssens E.M."/>
            <person name="Foster-Nyarko E."/>
            <person name="Jarju S."/>
            <person name="Secka A."/>
            <person name="Antonio M."/>
            <person name="Oren A."/>
            <person name="Chaudhuri R.R."/>
            <person name="La Ragione R."/>
            <person name="Hildebrand F."/>
            <person name="Pallen M.J."/>
        </authorList>
    </citation>
    <scope>NUCLEOTIDE SEQUENCE</scope>
    <source>
        <strain evidence="2">8207</strain>
    </source>
</reference>
<evidence type="ECO:0000313" key="3">
    <source>
        <dbReference type="Proteomes" id="UP000823630"/>
    </source>
</evidence>
<keyword evidence="1" id="KW-1133">Transmembrane helix</keyword>
<gene>
    <name evidence="2" type="ORF">IAC69_00935</name>
</gene>
<reference evidence="2" key="1">
    <citation type="submission" date="2020-10" db="EMBL/GenBank/DDBJ databases">
        <authorList>
            <person name="Gilroy R."/>
        </authorList>
    </citation>
    <scope>NUCLEOTIDE SEQUENCE</scope>
    <source>
        <strain evidence="2">8207</strain>
    </source>
</reference>
<name>A0A9D9DCP4_9PROT</name>
<feature type="transmembrane region" description="Helical" evidence="1">
    <location>
        <begin position="12"/>
        <end position="29"/>
    </location>
</feature>
<evidence type="ECO:0000256" key="1">
    <source>
        <dbReference type="SAM" id="Phobius"/>
    </source>
</evidence>
<dbReference type="EMBL" id="JADINC010000018">
    <property type="protein sequence ID" value="MBO8425028.1"/>
    <property type="molecule type" value="Genomic_DNA"/>
</dbReference>
<feature type="transmembrane region" description="Helical" evidence="1">
    <location>
        <begin position="82"/>
        <end position="99"/>
    </location>
</feature>
<keyword evidence="1" id="KW-0812">Transmembrane</keyword>
<feature type="transmembrane region" description="Helical" evidence="1">
    <location>
        <begin position="41"/>
        <end position="61"/>
    </location>
</feature>
<dbReference type="Proteomes" id="UP000823630">
    <property type="component" value="Unassembled WGS sequence"/>
</dbReference>
<organism evidence="2 3">
    <name type="scientific">Candidatus Enterousia avistercoris</name>
    <dbReference type="NCBI Taxonomy" id="2840788"/>
    <lineage>
        <taxon>Bacteria</taxon>
        <taxon>Pseudomonadati</taxon>
        <taxon>Pseudomonadota</taxon>
        <taxon>Alphaproteobacteria</taxon>
        <taxon>Candidatus Enterousia</taxon>
    </lineage>
</organism>
<proteinExistence type="predicted"/>
<comment type="caution">
    <text evidence="2">The sequence shown here is derived from an EMBL/GenBank/DDBJ whole genome shotgun (WGS) entry which is preliminary data.</text>
</comment>
<accession>A0A9D9DCP4</accession>
<protein>
    <submittedName>
        <fullName evidence="2">Uncharacterized protein</fullName>
    </submittedName>
</protein>
<evidence type="ECO:0000313" key="2">
    <source>
        <dbReference type="EMBL" id="MBO8425028.1"/>
    </source>
</evidence>
<dbReference type="AlphaFoldDB" id="A0A9D9DCP4"/>
<sequence length="226" mass="25591">MKFSLRDFLLKTIPYILSIAGGLTLFIITKDDVHDPNVTDLINNIAASLLSIPLVFLLYDYTNYRVSKQLKKTLTDSVGDKINVILLRVVIVIRGIIGMRKKLTFMTLNNMSDISISRISSRLKITPLALSELHGLHDQLYDFIYHGANTNVLSVDQIQSLSGLLHEISQLINEHEFRRNRRIAAKYIKNIMGHIADWMDSDAFASLHFDELLGTAQLNGTVNSRH</sequence>